<feature type="region of interest" description="Disordered" evidence="1">
    <location>
        <begin position="58"/>
        <end position="107"/>
    </location>
</feature>
<proteinExistence type="predicted"/>
<reference evidence="2 3" key="1">
    <citation type="submission" date="2023-06" db="EMBL/GenBank/DDBJ databases">
        <authorList>
            <person name="Oyuntsetseg B."/>
            <person name="Kim S.B."/>
        </authorList>
    </citation>
    <scope>NUCLEOTIDE SEQUENCE [LARGE SCALE GENOMIC DNA]</scope>
    <source>
        <strain evidence="2 3">2-15</strain>
    </source>
</reference>
<feature type="compositionally biased region" description="Basic and acidic residues" evidence="1">
    <location>
        <begin position="94"/>
        <end position="107"/>
    </location>
</feature>
<accession>A0A9Y2MYB7</accession>
<gene>
    <name evidence="2" type="ORF">QRX50_22365</name>
</gene>
<organism evidence="2 3">
    <name type="scientific">Amycolatopsis carbonis</name>
    <dbReference type="NCBI Taxonomy" id="715471"/>
    <lineage>
        <taxon>Bacteria</taxon>
        <taxon>Bacillati</taxon>
        <taxon>Actinomycetota</taxon>
        <taxon>Actinomycetes</taxon>
        <taxon>Pseudonocardiales</taxon>
        <taxon>Pseudonocardiaceae</taxon>
        <taxon>Amycolatopsis</taxon>
    </lineage>
</organism>
<dbReference type="KEGG" id="acab:QRX50_22365"/>
<name>A0A9Y2MYB7_9PSEU</name>
<protein>
    <submittedName>
        <fullName evidence="2">Uncharacterized protein</fullName>
    </submittedName>
</protein>
<dbReference type="AlphaFoldDB" id="A0A9Y2MYB7"/>
<dbReference type="Proteomes" id="UP001236014">
    <property type="component" value="Chromosome"/>
</dbReference>
<evidence type="ECO:0000313" key="3">
    <source>
        <dbReference type="Proteomes" id="UP001236014"/>
    </source>
</evidence>
<dbReference type="RefSeq" id="WP_285973859.1">
    <property type="nucleotide sequence ID" value="NZ_CP127294.1"/>
</dbReference>
<evidence type="ECO:0000256" key="1">
    <source>
        <dbReference type="SAM" id="MobiDB-lite"/>
    </source>
</evidence>
<sequence length="123" mass="13214">MQSPLDPIAATIFSAAGEAQSLAPDHGRAVLALREVITHVPPTQDRADPVLDEARVDRTERLKVGPPHRQSPRRSEAAGAAGAGADGWLAAAASDKDQSTEDHEKFAHGRYSVIPRRFVTESR</sequence>
<dbReference type="EMBL" id="CP127294">
    <property type="protein sequence ID" value="WIX83306.1"/>
    <property type="molecule type" value="Genomic_DNA"/>
</dbReference>
<keyword evidence="3" id="KW-1185">Reference proteome</keyword>
<evidence type="ECO:0000313" key="2">
    <source>
        <dbReference type="EMBL" id="WIX83306.1"/>
    </source>
</evidence>